<feature type="domain" description="HTH cro/C1-type" evidence="1">
    <location>
        <begin position="22"/>
        <end position="76"/>
    </location>
</feature>
<dbReference type="SMART" id="SM00530">
    <property type="entry name" value="HTH_XRE"/>
    <property type="match status" value="1"/>
</dbReference>
<sequence>MTERDSALYPSTVLGRQLGDELRQFREAAGLSTGVAAEALDCTKGKISRLENGRVPVRVPDLMALLNAYNIHDAHILERLTILARTANRRRKEGWWNQYGPVLADTYRDYIALEAVSDSIRTFQCQLVPGLLQTPEYVRAVTVASKAWQTPDEIEQFVQVRLARQERLTSEPRLTMWAVVTEGVLRQQVGGPAVMRAQLDHLVAMTDEPNVTVQVLPFSRGAHGGMFGPYLLLSFPQVSALDVVRAENPTGAIWLEREPEVTRYRELFDDARTSALSPAESVARIKHIAKEHKP</sequence>
<reference evidence="2 3" key="1">
    <citation type="submission" date="2024-10" db="EMBL/GenBank/DDBJ databases">
        <title>The Natural Products Discovery Center: Release of the First 8490 Sequenced Strains for Exploring Actinobacteria Biosynthetic Diversity.</title>
        <authorList>
            <person name="Kalkreuter E."/>
            <person name="Kautsar S.A."/>
            <person name="Yang D."/>
            <person name="Bader C.D."/>
            <person name="Teijaro C.N."/>
            <person name="Fluegel L."/>
            <person name="Davis C.M."/>
            <person name="Simpson J.R."/>
            <person name="Lauterbach L."/>
            <person name="Steele A.D."/>
            <person name="Gui C."/>
            <person name="Meng S."/>
            <person name="Li G."/>
            <person name="Viehrig K."/>
            <person name="Ye F."/>
            <person name="Su P."/>
            <person name="Kiefer A.F."/>
            <person name="Nichols A."/>
            <person name="Cepeda A.J."/>
            <person name="Yan W."/>
            <person name="Fan B."/>
            <person name="Jiang Y."/>
            <person name="Adhikari A."/>
            <person name="Zheng C.-J."/>
            <person name="Schuster L."/>
            <person name="Cowan T.M."/>
            <person name="Smanski M.J."/>
            <person name="Chevrette M.G."/>
            <person name="De Carvalho L.P.S."/>
            <person name="Shen B."/>
        </authorList>
    </citation>
    <scope>NUCLEOTIDE SEQUENCE [LARGE SCALE GENOMIC DNA]</scope>
    <source>
        <strain evidence="2 3">NPDC018013</strain>
    </source>
</reference>
<protein>
    <submittedName>
        <fullName evidence="2">Helix-turn-helix domain-containing protein</fullName>
    </submittedName>
</protein>
<organism evidence="2 3">
    <name type="scientific">Streptomyces celluloflavus</name>
    <dbReference type="NCBI Taxonomy" id="58344"/>
    <lineage>
        <taxon>Bacteria</taxon>
        <taxon>Bacillati</taxon>
        <taxon>Actinomycetota</taxon>
        <taxon>Actinomycetes</taxon>
        <taxon>Kitasatosporales</taxon>
        <taxon>Streptomycetaceae</taxon>
        <taxon>Streptomyces</taxon>
    </lineage>
</organism>
<proteinExistence type="predicted"/>
<dbReference type="SUPFAM" id="SSF47413">
    <property type="entry name" value="lambda repressor-like DNA-binding domains"/>
    <property type="match status" value="1"/>
</dbReference>
<dbReference type="RefSeq" id="WP_397674919.1">
    <property type="nucleotide sequence ID" value="NZ_JBIRFW010000005.1"/>
</dbReference>
<gene>
    <name evidence="2" type="ORF">ACH4GP_26855</name>
</gene>
<dbReference type="InterPro" id="IPR010982">
    <property type="entry name" value="Lambda_DNA-bd_dom_sf"/>
</dbReference>
<keyword evidence="3" id="KW-1185">Reference proteome</keyword>
<evidence type="ECO:0000259" key="1">
    <source>
        <dbReference type="PROSITE" id="PS50943"/>
    </source>
</evidence>
<dbReference type="Proteomes" id="UP001610990">
    <property type="component" value="Unassembled WGS sequence"/>
</dbReference>
<evidence type="ECO:0000313" key="3">
    <source>
        <dbReference type="Proteomes" id="UP001610990"/>
    </source>
</evidence>
<dbReference type="EMBL" id="JBIRGH010000020">
    <property type="protein sequence ID" value="MFH8587979.1"/>
    <property type="molecule type" value="Genomic_DNA"/>
</dbReference>
<evidence type="ECO:0000313" key="2">
    <source>
        <dbReference type="EMBL" id="MFH8587979.1"/>
    </source>
</evidence>
<dbReference type="Gene3D" id="1.10.260.40">
    <property type="entry name" value="lambda repressor-like DNA-binding domains"/>
    <property type="match status" value="1"/>
</dbReference>
<comment type="caution">
    <text evidence="2">The sequence shown here is derived from an EMBL/GenBank/DDBJ whole genome shotgun (WGS) entry which is preliminary data.</text>
</comment>
<dbReference type="PROSITE" id="PS50943">
    <property type="entry name" value="HTH_CROC1"/>
    <property type="match status" value="1"/>
</dbReference>
<accession>A0ABW7RM36</accession>
<dbReference type="Pfam" id="PF19054">
    <property type="entry name" value="DUF5753"/>
    <property type="match status" value="1"/>
</dbReference>
<dbReference type="CDD" id="cd00093">
    <property type="entry name" value="HTH_XRE"/>
    <property type="match status" value="1"/>
</dbReference>
<name>A0ABW7RM36_9ACTN</name>
<dbReference type="InterPro" id="IPR043917">
    <property type="entry name" value="DUF5753"/>
</dbReference>
<dbReference type="InterPro" id="IPR001387">
    <property type="entry name" value="Cro/C1-type_HTH"/>
</dbReference>
<dbReference type="Pfam" id="PF13560">
    <property type="entry name" value="HTH_31"/>
    <property type="match status" value="1"/>
</dbReference>